<dbReference type="GO" id="GO:0018104">
    <property type="term" value="P:peptidoglycan-protein cross-linking"/>
    <property type="evidence" value="ECO:0007669"/>
    <property type="project" value="TreeGrafter"/>
</dbReference>
<evidence type="ECO:0000256" key="9">
    <source>
        <dbReference type="SAM" id="SignalP"/>
    </source>
</evidence>
<proteinExistence type="inferred from homology"/>
<dbReference type="PANTHER" id="PTHR30582">
    <property type="entry name" value="L,D-TRANSPEPTIDASE"/>
    <property type="match status" value="1"/>
</dbReference>
<dbReference type="EMBL" id="AP014946">
    <property type="protein sequence ID" value="BAT58570.1"/>
    <property type="molecule type" value="Genomic_DNA"/>
</dbReference>
<evidence type="ECO:0000256" key="4">
    <source>
        <dbReference type="ARBA" id="ARBA00022960"/>
    </source>
</evidence>
<feature type="active site" description="Proton donor/acceptor" evidence="7">
    <location>
        <position position="311"/>
    </location>
</feature>
<protein>
    <submittedName>
        <fullName evidence="11">Putative L,D-transpeptidase YkuD</fullName>
        <ecNumber evidence="11">2.-.-.-</ecNumber>
    </submittedName>
</protein>
<feature type="chain" id="PRO_5006615548" evidence="9">
    <location>
        <begin position="29"/>
        <end position="352"/>
    </location>
</feature>
<evidence type="ECO:0000256" key="5">
    <source>
        <dbReference type="ARBA" id="ARBA00022984"/>
    </source>
</evidence>
<sequence length="352" mass="38555">MTKTTRLEIWHFSIAVLLFAFSPATAFALSADEINKAQFAPQPEKKAVRKDAEPDPVIIKVQVILDRLRVSPGVIDGYDGENFRKALAELRRLKGLPEADGLDEAVWAAIRADEIQDIIAMYDVSKKDEAYKFAATPRDYGKLAKLKRISFRSPAEMIGERFHMDEKLVQLLNPKMKRLRGGDRLIVANVGLPDPESKTTQTRKKQKAPEGLTAPQAAKIVVSISLGRVSAIDEGGKLLASYPATVGSDDTPTPPGSYSVRRVVKNPTYSYDPDKNFKQGKNARKLTLPAGPNGPVGTVWIALSKPTFGIHGTPEPSKVSKTESHGCVRLTNWDAEHLASISKPGSSVEFVE</sequence>
<keyword evidence="12" id="KW-1185">Reference proteome</keyword>
<dbReference type="SUPFAM" id="SSF141523">
    <property type="entry name" value="L,D-transpeptidase catalytic domain-like"/>
    <property type="match status" value="1"/>
</dbReference>
<dbReference type="PANTHER" id="PTHR30582:SF30">
    <property type="entry name" value="BLR4375 PROTEIN"/>
    <property type="match status" value="1"/>
</dbReference>
<dbReference type="GO" id="GO:0071972">
    <property type="term" value="F:peptidoglycan L,D-transpeptidase activity"/>
    <property type="evidence" value="ECO:0007669"/>
    <property type="project" value="TreeGrafter"/>
</dbReference>
<keyword evidence="3 11" id="KW-0808">Transferase</keyword>
<name>A0A0S3PRI8_9BRAD</name>
<evidence type="ECO:0000313" key="12">
    <source>
        <dbReference type="Proteomes" id="UP000236884"/>
    </source>
</evidence>
<dbReference type="InterPro" id="IPR038063">
    <property type="entry name" value="Transpep_catalytic_dom"/>
</dbReference>
<evidence type="ECO:0000256" key="1">
    <source>
        <dbReference type="ARBA" id="ARBA00004752"/>
    </source>
</evidence>
<dbReference type="CDD" id="cd16913">
    <property type="entry name" value="YkuD_like"/>
    <property type="match status" value="1"/>
</dbReference>
<dbReference type="InterPro" id="IPR005490">
    <property type="entry name" value="LD_TPept_cat_dom"/>
</dbReference>
<keyword evidence="5 7" id="KW-0573">Peptidoglycan synthesis</keyword>
<evidence type="ECO:0000256" key="6">
    <source>
        <dbReference type="ARBA" id="ARBA00023316"/>
    </source>
</evidence>
<keyword evidence="4 7" id="KW-0133">Cell shape</keyword>
<evidence type="ECO:0000256" key="3">
    <source>
        <dbReference type="ARBA" id="ARBA00022679"/>
    </source>
</evidence>
<evidence type="ECO:0000259" key="10">
    <source>
        <dbReference type="PROSITE" id="PS52029"/>
    </source>
</evidence>
<dbReference type="Pfam" id="PF03734">
    <property type="entry name" value="YkuD"/>
    <property type="match status" value="1"/>
</dbReference>
<dbReference type="PROSITE" id="PS52029">
    <property type="entry name" value="LD_TPASE"/>
    <property type="match status" value="1"/>
</dbReference>
<dbReference type="GO" id="GO:0071555">
    <property type="term" value="P:cell wall organization"/>
    <property type="evidence" value="ECO:0007669"/>
    <property type="project" value="UniProtKB-UniRule"/>
</dbReference>
<comment type="pathway">
    <text evidence="1 7">Cell wall biogenesis; peptidoglycan biosynthesis.</text>
</comment>
<dbReference type="InterPro" id="IPR050979">
    <property type="entry name" value="LD-transpeptidase"/>
</dbReference>
<keyword evidence="6 7" id="KW-0961">Cell wall biogenesis/degradation</keyword>
<feature type="domain" description="L,D-TPase catalytic" evidence="10">
    <location>
        <begin position="218"/>
        <end position="351"/>
    </location>
</feature>
<dbReference type="EC" id="2.-.-.-" evidence="11"/>
<keyword evidence="9" id="KW-0732">Signal</keyword>
<evidence type="ECO:0000256" key="7">
    <source>
        <dbReference type="PROSITE-ProRule" id="PRU01373"/>
    </source>
</evidence>
<dbReference type="Gene3D" id="2.40.440.10">
    <property type="entry name" value="L,D-transpeptidase catalytic domain-like"/>
    <property type="match status" value="1"/>
</dbReference>
<dbReference type="SUPFAM" id="SSF47090">
    <property type="entry name" value="PGBD-like"/>
    <property type="match status" value="1"/>
</dbReference>
<feature type="active site" description="Nucleophile" evidence="7">
    <location>
        <position position="327"/>
    </location>
</feature>
<evidence type="ECO:0000313" key="11">
    <source>
        <dbReference type="EMBL" id="BAT58570.1"/>
    </source>
</evidence>
<accession>A0A0S3PRI8</accession>
<feature type="signal peptide" evidence="9">
    <location>
        <begin position="1"/>
        <end position="28"/>
    </location>
</feature>
<feature type="region of interest" description="Disordered" evidence="8">
    <location>
        <begin position="191"/>
        <end position="212"/>
    </location>
</feature>
<evidence type="ECO:0000256" key="8">
    <source>
        <dbReference type="SAM" id="MobiDB-lite"/>
    </source>
</evidence>
<dbReference type="GO" id="GO:0005576">
    <property type="term" value="C:extracellular region"/>
    <property type="evidence" value="ECO:0007669"/>
    <property type="project" value="TreeGrafter"/>
</dbReference>
<dbReference type="InterPro" id="IPR036365">
    <property type="entry name" value="PGBD-like_sf"/>
</dbReference>
<dbReference type="GO" id="GO:0008360">
    <property type="term" value="P:regulation of cell shape"/>
    <property type="evidence" value="ECO:0007669"/>
    <property type="project" value="UniProtKB-UniRule"/>
</dbReference>
<dbReference type="UniPathway" id="UPA00219"/>
<dbReference type="OrthoDB" id="9787225at2"/>
<dbReference type="GO" id="GO:0016740">
    <property type="term" value="F:transferase activity"/>
    <property type="evidence" value="ECO:0007669"/>
    <property type="project" value="UniProtKB-KW"/>
</dbReference>
<reference evidence="11 12" key="1">
    <citation type="submission" date="2015-08" db="EMBL/GenBank/DDBJ databases">
        <title>Investigation of the bacterial diversity of lava forest soil.</title>
        <authorList>
            <person name="Lee J.S."/>
        </authorList>
    </citation>
    <scope>NUCLEOTIDE SEQUENCE [LARGE SCALE GENOMIC DNA]</scope>
    <source>
        <strain evidence="11 12">GJW-30</strain>
    </source>
</reference>
<dbReference type="RefSeq" id="WP_096352695.1">
    <property type="nucleotide sequence ID" value="NZ_AP014946.1"/>
</dbReference>
<comment type="similarity">
    <text evidence="2">Belongs to the YkuD family.</text>
</comment>
<dbReference type="Proteomes" id="UP000236884">
    <property type="component" value="Chromosome"/>
</dbReference>
<gene>
    <name evidence="11" type="primary">ykuD</name>
    <name evidence="11" type="ORF">GJW-30_1_01096</name>
</gene>
<dbReference type="KEGG" id="vgo:GJW-30_1_01096"/>
<organism evidence="11 12">
    <name type="scientific">Variibacter gotjawalensis</name>
    <dbReference type="NCBI Taxonomy" id="1333996"/>
    <lineage>
        <taxon>Bacteria</taxon>
        <taxon>Pseudomonadati</taxon>
        <taxon>Pseudomonadota</taxon>
        <taxon>Alphaproteobacteria</taxon>
        <taxon>Hyphomicrobiales</taxon>
        <taxon>Nitrobacteraceae</taxon>
        <taxon>Variibacter</taxon>
    </lineage>
</organism>
<evidence type="ECO:0000256" key="2">
    <source>
        <dbReference type="ARBA" id="ARBA00005992"/>
    </source>
</evidence>
<dbReference type="AlphaFoldDB" id="A0A0S3PRI8"/>